<evidence type="ECO:0000313" key="1">
    <source>
        <dbReference type="EMBL" id="MFB9906279.1"/>
    </source>
</evidence>
<dbReference type="EMBL" id="JBHLZU010000018">
    <property type="protein sequence ID" value="MFB9906279.1"/>
    <property type="molecule type" value="Genomic_DNA"/>
</dbReference>
<sequence length="87" mass="9560">MSSILKSLTDKAAAKTKTKLTSFFKRNKCVVGRCSRRLRKISRTAGYGLTCGRYECEMWLYSADPGEVAKLLGVDAKDVPQVIEAAA</sequence>
<reference evidence="1 2" key="1">
    <citation type="submission" date="2024-09" db="EMBL/GenBank/DDBJ databases">
        <authorList>
            <person name="Sun Q."/>
            <person name="Mori K."/>
        </authorList>
    </citation>
    <scope>NUCLEOTIDE SEQUENCE [LARGE SCALE GENOMIC DNA]</scope>
    <source>
        <strain evidence="1 2">TBRC 7907</strain>
    </source>
</reference>
<comment type="caution">
    <text evidence="1">The sequence shown here is derived from an EMBL/GenBank/DDBJ whole genome shotgun (WGS) entry which is preliminary data.</text>
</comment>
<organism evidence="1 2">
    <name type="scientific">Allokutzneria oryzae</name>
    <dbReference type="NCBI Taxonomy" id="1378989"/>
    <lineage>
        <taxon>Bacteria</taxon>
        <taxon>Bacillati</taxon>
        <taxon>Actinomycetota</taxon>
        <taxon>Actinomycetes</taxon>
        <taxon>Pseudonocardiales</taxon>
        <taxon>Pseudonocardiaceae</taxon>
        <taxon>Allokutzneria</taxon>
    </lineage>
</organism>
<keyword evidence="2" id="KW-1185">Reference proteome</keyword>
<gene>
    <name evidence="1" type="ORF">ACFFQA_20270</name>
</gene>
<dbReference type="Proteomes" id="UP001589693">
    <property type="component" value="Unassembled WGS sequence"/>
</dbReference>
<evidence type="ECO:0000313" key="2">
    <source>
        <dbReference type="Proteomes" id="UP001589693"/>
    </source>
</evidence>
<name>A0ABV5ZZE9_9PSEU</name>
<proteinExistence type="predicted"/>
<accession>A0ABV5ZZE9</accession>
<protein>
    <submittedName>
        <fullName evidence="1">Uncharacterized protein</fullName>
    </submittedName>
</protein>
<dbReference type="RefSeq" id="WP_377854314.1">
    <property type="nucleotide sequence ID" value="NZ_JBHLZU010000018.1"/>
</dbReference>